<dbReference type="AlphaFoldDB" id="A0AA95H5N5"/>
<reference evidence="2" key="2">
    <citation type="submission" date="2023-04" db="EMBL/GenBank/DDBJ databases">
        <authorList>
            <person name="Beletskiy A.V."/>
            <person name="Mardanov A.V."/>
            <person name="Ravin N.V."/>
        </authorList>
    </citation>
    <scope>NUCLEOTIDE SEQUENCE</scope>
    <source>
        <strain evidence="2">GKL-01</strain>
    </source>
</reference>
<dbReference type="Proteomes" id="UP001300672">
    <property type="component" value="Chromosome"/>
</dbReference>
<accession>A0AA95H5N5</accession>
<gene>
    <name evidence="2" type="ORF">QJT80_11405</name>
</gene>
<organism evidence="2">
    <name type="scientific">Candidatus Thiocaldithrix dubininis</name>
    <dbReference type="NCBI Taxonomy" id="3080823"/>
    <lineage>
        <taxon>Bacteria</taxon>
        <taxon>Pseudomonadati</taxon>
        <taxon>Pseudomonadota</taxon>
        <taxon>Gammaproteobacteria</taxon>
        <taxon>Thiotrichales</taxon>
        <taxon>Thiotrichaceae</taxon>
        <taxon>Candidatus Thiocaldithrix</taxon>
    </lineage>
</organism>
<protein>
    <submittedName>
        <fullName evidence="2">Uncharacterized protein</fullName>
    </submittedName>
</protein>
<feature type="region of interest" description="Disordered" evidence="1">
    <location>
        <begin position="1"/>
        <end position="24"/>
    </location>
</feature>
<name>A0AA95H5N5_9GAMM</name>
<sequence>MTELNQSTDNANVSKPSDTNVETTANTCETGKRCCGWKREHWQAKCGKGQGKCCRLKVIGAALLIFLLGVMAGKGCSHHHAHHGAMNEQATVVVRGEKPLPLSALLDSIQATPEQRAKAADLAY</sequence>
<evidence type="ECO:0000256" key="1">
    <source>
        <dbReference type="SAM" id="MobiDB-lite"/>
    </source>
</evidence>
<dbReference type="KEGG" id="tdu:QJT80_11405"/>
<reference evidence="2" key="1">
    <citation type="journal article" date="2023" name="Int. J. Mol. Sci.">
        <title>Metagenomics Revealed a New Genus 'Candidatus Thiocaldithrix dubininis' gen. nov., sp. nov. and a New Species 'Candidatus Thiothrix putei' sp. nov. in the Family Thiotrichaceae, Some Members of Which Have Traits of Both Na+- and H+-Motive Energetics.</title>
        <authorList>
            <person name="Ravin N.V."/>
            <person name="Muntyan M.S."/>
            <person name="Smolyakov D.D."/>
            <person name="Rudenko T.S."/>
            <person name="Beletsky A.V."/>
            <person name="Mardanov A.V."/>
            <person name="Grabovich M.Y."/>
        </authorList>
    </citation>
    <scope>NUCLEOTIDE SEQUENCE</scope>
    <source>
        <strain evidence="2">GKL-01</strain>
    </source>
</reference>
<dbReference type="EMBL" id="CP124755">
    <property type="protein sequence ID" value="WGZ90100.1"/>
    <property type="molecule type" value="Genomic_DNA"/>
</dbReference>
<proteinExistence type="predicted"/>
<evidence type="ECO:0000313" key="2">
    <source>
        <dbReference type="EMBL" id="WGZ90100.1"/>
    </source>
</evidence>